<evidence type="ECO:0000313" key="3">
    <source>
        <dbReference type="EMBL" id="SHN46500.1"/>
    </source>
</evidence>
<dbReference type="STRING" id="134849.SAMN05443668_11636"/>
<dbReference type="InterPro" id="IPR025568">
    <property type="entry name" value="DUF4334"/>
</dbReference>
<protein>
    <submittedName>
        <fullName evidence="3">GXWXG protein</fullName>
    </submittedName>
</protein>
<dbReference type="AlphaFoldDB" id="A0A1M7RK34"/>
<dbReference type="EMBL" id="FRCS01000016">
    <property type="protein sequence ID" value="SHN46500.1"/>
    <property type="molecule type" value="Genomic_DNA"/>
</dbReference>
<name>A0A1M7RK34_9ACTN</name>
<dbReference type="RefSeq" id="WP_084742108.1">
    <property type="nucleotide sequence ID" value="NZ_FRCS01000016.1"/>
</dbReference>
<dbReference type="OrthoDB" id="8905397at2"/>
<keyword evidence="4" id="KW-1185">Reference proteome</keyword>
<dbReference type="Gene3D" id="2.40.128.580">
    <property type="entry name" value="GXWXG domain"/>
    <property type="match status" value="1"/>
</dbReference>
<dbReference type="InterPro" id="IPR025951">
    <property type="entry name" value="GXWXG_dom"/>
</dbReference>
<sequence length="156" mass="17510">MTTIDDARHRITEVRAAGGTVTIDELDALWAALETVRPEQLLGSWKGSEFVSGHGFEGRLELARWYGKRFDSLTDVAPLVCRDDEGNLFDNREMAKGGASLWTVEFRGEPTATMVYDGQPVLDHFKKIDDTTLLGVMNGKGVLDKGRHYYFVLERD</sequence>
<feature type="domain" description="GXWXG" evidence="1">
    <location>
        <begin position="28"/>
        <end position="86"/>
    </location>
</feature>
<evidence type="ECO:0000259" key="2">
    <source>
        <dbReference type="Pfam" id="PF14232"/>
    </source>
</evidence>
<reference evidence="3 4" key="1">
    <citation type="submission" date="2016-11" db="EMBL/GenBank/DDBJ databases">
        <authorList>
            <person name="Jaros S."/>
            <person name="Januszkiewicz K."/>
            <person name="Wedrychowicz H."/>
        </authorList>
    </citation>
    <scope>NUCLEOTIDE SEQUENCE [LARGE SCALE GENOMIC DNA]</scope>
    <source>
        <strain evidence="3 4">DSM 46144</strain>
    </source>
</reference>
<organism evidence="3 4">
    <name type="scientific">Cryptosporangium aurantiacum</name>
    <dbReference type="NCBI Taxonomy" id="134849"/>
    <lineage>
        <taxon>Bacteria</taxon>
        <taxon>Bacillati</taxon>
        <taxon>Actinomycetota</taxon>
        <taxon>Actinomycetes</taxon>
        <taxon>Cryptosporangiales</taxon>
        <taxon>Cryptosporangiaceae</taxon>
        <taxon>Cryptosporangium</taxon>
    </lineage>
</organism>
<dbReference type="Pfam" id="PF14231">
    <property type="entry name" value="GXWXG"/>
    <property type="match status" value="1"/>
</dbReference>
<gene>
    <name evidence="3" type="ORF">SAMN05443668_11636</name>
</gene>
<feature type="domain" description="DUF4334" evidence="2">
    <location>
        <begin position="97"/>
        <end position="155"/>
    </location>
</feature>
<dbReference type="Pfam" id="PF14232">
    <property type="entry name" value="DUF4334"/>
    <property type="match status" value="1"/>
</dbReference>
<evidence type="ECO:0000313" key="4">
    <source>
        <dbReference type="Proteomes" id="UP000184440"/>
    </source>
</evidence>
<accession>A0A1M7RK34</accession>
<proteinExistence type="predicted"/>
<dbReference type="Proteomes" id="UP000184440">
    <property type="component" value="Unassembled WGS sequence"/>
</dbReference>
<evidence type="ECO:0000259" key="1">
    <source>
        <dbReference type="Pfam" id="PF14231"/>
    </source>
</evidence>